<protein>
    <submittedName>
        <fullName evidence="2">Uncharacterized protein</fullName>
    </submittedName>
</protein>
<proteinExistence type="predicted"/>
<keyword evidence="1" id="KW-1185">Reference proteome</keyword>
<accession>A0AC58JAF1</accession>
<evidence type="ECO:0000313" key="2">
    <source>
        <dbReference type="RefSeq" id="XP_073803455.1"/>
    </source>
</evidence>
<evidence type="ECO:0000313" key="1">
    <source>
        <dbReference type="Proteomes" id="UP000000437"/>
    </source>
</evidence>
<dbReference type="Proteomes" id="UP000000437">
    <property type="component" value="Chromosome 4"/>
</dbReference>
<organism evidence="1 2">
    <name type="scientific">Danio rerio</name>
    <name type="common">Zebrafish</name>
    <name type="synonym">Brachydanio rerio</name>
    <dbReference type="NCBI Taxonomy" id="7955"/>
    <lineage>
        <taxon>Eukaryota</taxon>
        <taxon>Metazoa</taxon>
        <taxon>Chordata</taxon>
        <taxon>Craniata</taxon>
        <taxon>Vertebrata</taxon>
        <taxon>Euteleostomi</taxon>
        <taxon>Actinopterygii</taxon>
        <taxon>Neopterygii</taxon>
        <taxon>Teleostei</taxon>
        <taxon>Ostariophysi</taxon>
        <taxon>Cypriniformes</taxon>
        <taxon>Danionidae</taxon>
        <taxon>Danioninae</taxon>
        <taxon>Danio</taxon>
    </lineage>
</organism>
<dbReference type="RefSeq" id="XP_073803455.1">
    <property type="nucleotide sequence ID" value="XM_073947354.1"/>
</dbReference>
<gene>
    <name evidence="2" type="primary">LOC101883188</name>
</gene>
<name>A0AC58JAF1_DANRE</name>
<reference evidence="2" key="1">
    <citation type="submission" date="2025-08" db="UniProtKB">
        <authorList>
            <consortium name="RefSeq"/>
        </authorList>
    </citation>
    <scope>IDENTIFICATION</scope>
    <source>
        <strain evidence="2">Tuebingen</strain>
        <tissue evidence="2">Fibroblasts and whole tissue</tissue>
    </source>
</reference>
<sequence>MALTSAMAATTSMAFTSAMAATTSMAFTSATASTSYTAATSATASTSYTAATTATASTSYTAATTATVFTFAMAANTATASTSAFTSATASMSASTSSTTKHKEPMSSPMSDSSVELEGWVRLWENPNGISPADLSWVKDDTERGLFTNIQVYQDSTGVLKRRRVMKSDRMWFYPPEPPGYLSGTVPSPNLFFRGRIFVWRPVGVWRYSLKCPRGKDCVGSGNKVHLYKSGYHTKVRYICDVANWYTMLTEVLCCGPCTKEGRKGAGAKVGRWLAWHPEILCQLSEAHQAMFPAILTHRRGVDKSVIRLLRDRTEGNTMIKVWRQVQENHVEDYLHRKDLYTTLLMTLVKPGAIVSAFRHQFEAPPPQREMPSAHLLRHAFLLAEAENVQDYRSQILSTFGTVLKMDSTKKVVKKLSGEGKGTAEWFTSIGNEYSQIVSFILTCEESTECLKPMCQGVMDRFQLANQPVPKILYVDRGCCRAQGPTALESLFKTWVDGGMVVRLDIFHWIHRFDAAIRTDSHSKYAVFKSALAGAVMAYNRADLELLIKAVRAKDPTAFNRVTDEDMVRLYVSSERLKHHVRRVTLGAQETFRLVQIAIDELKGPAGLDESGVSLFKSTEAIDSMWEAQQRHLECMQDPPEMSMYRVARSTSINGVDVPYYKCLRGSNSLEGFHKFLPHMIPGPHCAARPFQVYLISGIARWNSDRSSDAVYGGKGRVHRTYSAPLIQRLNTRCQLLFGETVEENFRAPSAVASNELLGLEYLFSQSTGESGANFSLADLSNDGPSPEQEVVQPDQAEPDEDDEAYQSDPEANDDGLGVAPAHITLTTNETTTAHPPAFEDACSSNPLPGFQQLERFCSLLVEIGFSETKLSLTTDQRNEIIDAWNSVEDHDKQPQRFHQLYRTHWGNTLYCRTKRDDLVEAAIVQKVKMAQRYAPAQQDISALHNRLMYTLVKLLWLGLPQGSSRSSPEKSSILKAYGKIQHCILVEDPVLSKMGIPLPKINSKTVRDFIRRQERLVNLQATKMPSLVILKTTSVSSEELPPAECQPSVLPPPAYPEMEYKQIPSTAGTKILKSRSDITAPAPKTPSPTKHNTTPLPQQKALSTIFKPLPRTPTTTTDTPEAPATSANTYSQPDTPAFWSRSCVYKRKKTDTLSEVGAKLSRVHHLPICTLCNQPTQGHKKYKKKNFCVVKMMSTSKGLENRVFSSYEDFMAVVDTLK</sequence>